<dbReference type="Pfam" id="PF13749">
    <property type="entry name" value="HATPase_c_4"/>
    <property type="match status" value="1"/>
</dbReference>
<dbReference type="AlphaFoldDB" id="A0A0F9K713"/>
<evidence type="ECO:0000313" key="1">
    <source>
        <dbReference type="EMBL" id="KKM70456.1"/>
    </source>
</evidence>
<proteinExistence type="predicted"/>
<dbReference type="InterPro" id="IPR036390">
    <property type="entry name" value="WH_DNA-bd_sf"/>
</dbReference>
<organism evidence="1">
    <name type="scientific">marine sediment metagenome</name>
    <dbReference type="NCBI Taxonomy" id="412755"/>
    <lineage>
        <taxon>unclassified sequences</taxon>
        <taxon>metagenomes</taxon>
        <taxon>ecological metagenomes</taxon>
    </lineage>
</organism>
<name>A0A0F9K713_9ZZZZ</name>
<dbReference type="InterPro" id="IPR036388">
    <property type="entry name" value="WH-like_DNA-bd_sf"/>
</dbReference>
<reference evidence="1" key="1">
    <citation type="journal article" date="2015" name="Nature">
        <title>Complex archaea that bridge the gap between prokaryotes and eukaryotes.</title>
        <authorList>
            <person name="Spang A."/>
            <person name="Saw J.H."/>
            <person name="Jorgensen S.L."/>
            <person name="Zaremba-Niedzwiedzka K."/>
            <person name="Martijn J."/>
            <person name="Lind A.E."/>
            <person name="van Eijk R."/>
            <person name="Schleper C."/>
            <person name="Guy L."/>
            <person name="Ettema T.J."/>
        </authorList>
    </citation>
    <scope>NUCLEOTIDE SEQUENCE</scope>
</reference>
<dbReference type="InterPro" id="IPR038475">
    <property type="entry name" value="RecG_C_sf"/>
</dbReference>
<dbReference type="EMBL" id="LAZR01009814">
    <property type="protein sequence ID" value="KKM70456.1"/>
    <property type="molecule type" value="Genomic_DNA"/>
</dbReference>
<protein>
    <submittedName>
        <fullName evidence="1">Uncharacterized protein</fullName>
    </submittedName>
</protein>
<dbReference type="PANTHER" id="PTHR30595:SF6">
    <property type="entry name" value="SCHLAFEN ALBA-2 DOMAIN-CONTAINING PROTEIN"/>
    <property type="match status" value="1"/>
</dbReference>
<sequence>MKTGIIHEKGGCSHFNPGILPNGLTVEQLIRGDYSPSIRNKQIATVFKEAGIIEKYGSGIKRVLETFSEYDLPQPVFEEIQKGFKVTIFKATQKTRTRDQILALLSKNPNITREDLARALVKSPNTIKGHIVKLKATERLKRFGSDRNGYWEVILTD</sequence>
<dbReference type="PANTHER" id="PTHR30595">
    <property type="entry name" value="GLPR-RELATED TRANSCRIPTIONAL REPRESSOR"/>
    <property type="match status" value="1"/>
</dbReference>
<dbReference type="SUPFAM" id="SSF46785">
    <property type="entry name" value="Winged helix' DNA-binding domain"/>
    <property type="match status" value="1"/>
</dbReference>
<gene>
    <name evidence="1" type="ORF">LCGC14_1440540</name>
</gene>
<dbReference type="Gene3D" id="3.30.565.60">
    <property type="match status" value="1"/>
</dbReference>
<accession>A0A0F9K713</accession>
<comment type="caution">
    <text evidence="1">The sequence shown here is derived from an EMBL/GenBank/DDBJ whole genome shotgun (WGS) entry which is preliminary data.</text>
</comment>
<dbReference type="Pfam" id="PF13412">
    <property type="entry name" value="HTH_24"/>
    <property type="match status" value="1"/>
</dbReference>
<dbReference type="Gene3D" id="1.10.10.10">
    <property type="entry name" value="Winged helix-like DNA-binding domain superfamily/Winged helix DNA-binding domain"/>
    <property type="match status" value="1"/>
</dbReference>